<dbReference type="PANTHER" id="PTHR42872">
    <property type="entry name" value="PROTEIN-GLUTAMATE METHYLESTERASE/PROTEIN-GLUTAMINE GLUTAMINASE"/>
    <property type="match status" value="1"/>
</dbReference>
<proteinExistence type="predicted"/>
<dbReference type="PANTHER" id="PTHR42872:SF6">
    <property type="entry name" value="PROTEIN-GLUTAMATE METHYLESTERASE_PROTEIN-GLUTAMINE GLUTAMINASE"/>
    <property type="match status" value="1"/>
</dbReference>
<name>A0A285TM04_9RHOB</name>
<keyword evidence="1" id="KW-0597">Phosphoprotein</keyword>
<sequence>MIRANSATEKRCRVLIVDDSASVRRALTEIIESDPGLEVMGTAGDPYVAAERISREVPDVMILDIEMP</sequence>
<dbReference type="AlphaFoldDB" id="A0A285TM04"/>
<protein>
    <submittedName>
        <fullName evidence="3">Response regulator receiver domain-containing protein</fullName>
    </submittedName>
</protein>
<gene>
    <name evidence="3" type="ORF">SAMN05877831_1431</name>
</gene>
<feature type="domain" description="Response regulatory" evidence="2">
    <location>
        <begin position="13"/>
        <end position="68"/>
    </location>
</feature>
<feature type="modified residue" description="4-aspartylphosphate" evidence="1">
    <location>
        <position position="64"/>
    </location>
</feature>
<reference evidence="4" key="1">
    <citation type="submission" date="2017-08" db="EMBL/GenBank/DDBJ databases">
        <authorList>
            <person name="Varghese N."/>
            <person name="Submissions S."/>
        </authorList>
    </citation>
    <scope>NUCLEOTIDE SEQUENCE [LARGE SCALE GENOMIC DNA]</scope>
    <source>
        <strain evidence="4">JA276</strain>
    </source>
</reference>
<dbReference type="EMBL" id="OBMT01000043">
    <property type="protein sequence ID" value="SOC23690.1"/>
    <property type="molecule type" value="Genomic_DNA"/>
</dbReference>
<dbReference type="SUPFAM" id="SSF52172">
    <property type="entry name" value="CheY-like"/>
    <property type="match status" value="1"/>
</dbReference>
<evidence type="ECO:0000313" key="4">
    <source>
        <dbReference type="Proteomes" id="UP000219111"/>
    </source>
</evidence>
<keyword evidence="4" id="KW-1185">Reference proteome</keyword>
<dbReference type="PROSITE" id="PS50110">
    <property type="entry name" value="RESPONSE_REGULATORY"/>
    <property type="match status" value="1"/>
</dbReference>
<dbReference type="GO" id="GO:0000160">
    <property type="term" value="P:phosphorelay signal transduction system"/>
    <property type="evidence" value="ECO:0007669"/>
    <property type="project" value="InterPro"/>
</dbReference>
<organism evidence="3 4">
    <name type="scientific">Rhodobacter maris</name>
    <dbReference type="NCBI Taxonomy" id="446682"/>
    <lineage>
        <taxon>Bacteria</taxon>
        <taxon>Pseudomonadati</taxon>
        <taxon>Pseudomonadota</taxon>
        <taxon>Alphaproteobacteria</taxon>
        <taxon>Rhodobacterales</taxon>
        <taxon>Rhodobacter group</taxon>
        <taxon>Rhodobacter</taxon>
    </lineage>
</organism>
<evidence type="ECO:0000256" key="1">
    <source>
        <dbReference type="PROSITE-ProRule" id="PRU00169"/>
    </source>
</evidence>
<dbReference type="InterPro" id="IPR011006">
    <property type="entry name" value="CheY-like_superfamily"/>
</dbReference>
<dbReference type="Gene3D" id="3.40.50.2300">
    <property type="match status" value="1"/>
</dbReference>
<feature type="non-terminal residue" evidence="3">
    <location>
        <position position="68"/>
    </location>
</feature>
<evidence type="ECO:0000313" key="3">
    <source>
        <dbReference type="EMBL" id="SOC23690.1"/>
    </source>
</evidence>
<dbReference type="Proteomes" id="UP000219111">
    <property type="component" value="Unassembled WGS sequence"/>
</dbReference>
<accession>A0A285TM04</accession>
<dbReference type="RefSeq" id="WP_141399495.1">
    <property type="nucleotide sequence ID" value="NZ_OBMT01000043.1"/>
</dbReference>
<dbReference type="OrthoDB" id="9814495at2"/>
<dbReference type="InterPro" id="IPR001789">
    <property type="entry name" value="Sig_transdc_resp-reg_receiver"/>
</dbReference>
<dbReference type="Pfam" id="PF00072">
    <property type="entry name" value="Response_reg"/>
    <property type="match status" value="1"/>
</dbReference>
<evidence type="ECO:0000259" key="2">
    <source>
        <dbReference type="PROSITE" id="PS50110"/>
    </source>
</evidence>